<keyword evidence="4 8" id="KW-0812">Transmembrane</keyword>
<evidence type="ECO:0000313" key="14">
    <source>
        <dbReference type="Proteomes" id="UP000798602"/>
    </source>
</evidence>
<keyword evidence="3 8" id="KW-1134">Transmembrane beta strand</keyword>
<dbReference type="Proteomes" id="UP000798602">
    <property type="component" value="Unassembled WGS sequence"/>
</dbReference>
<keyword evidence="2 8" id="KW-0813">Transport</keyword>
<evidence type="ECO:0000256" key="9">
    <source>
        <dbReference type="RuleBase" id="RU003357"/>
    </source>
</evidence>
<feature type="domain" description="TonB-dependent receptor-like beta-barrel" evidence="11">
    <location>
        <begin position="438"/>
        <end position="853"/>
    </location>
</feature>
<dbReference type="Pfam" id="PF13715">
    <property type="entry name" value="CarbopepD_reg_2"/>
    <property type="match status" value="1"/>
</dbReference>
<dbReference type="Gene3D" id="2.60.40.1120">
    <property type="entry name" value="Carboxypeptidase-like, regulatory domain"/>
    <property type="match status" value="1"/>
</dbReference>
<evidence type="ECO:0000256" key="8">
    <source>
        <dbReference type="PROSITE-ProRule" id="PRU01360"/>
    </source>
</evidence>
<dbReference type="EMBL" id="JAABLM010000001">
    <property type="protein sequence ID" value="NBL63747.1"/>
    <property type="molecule type" value="Genomic_DNA"/>
</dbReference>
<name>A0ABW9Z8S4_9FLAO</name>
<comment type="similarity">
    <text evidence="8 9">Belongs to the TonB-dependent receptor family.</text>
</comment>
<keyword evidence="6 8" id="KW-0472">Membrane</keyword>
<evidence type="ECO:0000256" key="2">
    <source>
        <dbReference type="ARBA" id="ARBA00022448"/>
    </source>
</evidence>
<gene>
    <name evidence="13" type="ORF">GV828_00880</name>
</gene>
<keyword evidence="10" id="KW-0732">Signal</keyword>
<dbReference type="InterPro" id="IPR039426">
    <property type="entry name" value="TonB-dep_rcpt-like"/>
</dbReference>
<dbReference type="Pfam" id="PF00593">
    <property type="entry name" value="TonB_dep_Rec_b-barrel"/>
    <property type="match status" value="1"/>
</dbReference>
<evidence type="ECO:0000256" key="4">
    <source>
        <dbReference type="ARBA" id="ARBA00022692"/>
    </source>
</evidence>
<comment type="caution">
    <text evidence="13">The sequence shown here is derived from an EMBL/GenBank/DDBJ whole genome shotgun (WGS) entry which is preliminary data.</text>
</comment>
<evidence type="ECO:0000256" key="5">
    <source>
        <dbReference type="ARBA" id="ARBA00023077"/>
    </source>
</evidence>
<dbReference type="InterPro" id="IPR000531">
    <property type="entry name" value="Beta-barrel_TonB"/>
</dbReference>
<evidence type="ECO:0000259" key="12">
    <source>
        <dbReference type="Pfam" id="PF07715"/>
    </source>
</evidence>
<comment type="subcellular location">
    <subcellularLocation>
        <location evidence="1 8">Cell outer membrane</location>
        <topology evidence="1 8">Multi-pass membrane protein</topology>
    </subcellularLocation>
</comment>
<dbReference type="InterPro" id="IPR012910">
    <property type="entry name" value="Plug_dom"/>
</dbReference>
<dbReference type="InterPro" id="IPR036942">
    <property type="entry name" value="Beta-barrel_TonB_sf"/>
</dbReference>
<dbReference type="Gene3D" id="2.40.170.20">
    <property type="entry name" value="TonB-dependent receptor, beta-barrel domain"/>
    <property type="match status" value="1"/>
</dbReference>
<evidence type="ECO:0000256" key="6">
    <source>
        <dbReference type="ARBA" id="ARBA00023136"/>
    </source>
</evidence>
<dbReference type="NCBIfam" id="TIGR04056">
    <property type="entry name" value="OMP_RagA_SusC"/>
    <property type="match status" value="1"/>
</dbReference>
<dbReference type="InterPro" id="IPR008969">
    <property type="entry name" value="CarboxyPept-like_regulatory"/>
</dbReference>
<evidence type="ECO:0000256" key="1">
    <source>
        <dbReference type="ARBA" id="ARBA00004571"/>
    </source>
</evidence>
<dbReference type="Pfam" id="PF07715">
    <property type="entry name" value="Plug"/>
    <property type="match status" value="1"/>
</dbReference>
<organism evidence="13 14">
    <name type="scientific">Flavobacterium ichthyis</name>
    <dbReference type="NCBI Taxonomy" id="2698827"/>
    <lineage>
        <taxon>Bacteria</taxon>
        <taxon>Pseudomonadati</taxon>
        <taxon>Bacteroidota</taxon>
        <taxon>Flavobacteriia</taxon>
        <taxon>Flavobacteriales</taxon>
        <taxon>Flavobacteriaceae</taxon>
        <taxon>Flavobacterium</taxon>
    </lineage>
</organism>
<reference evidence="14" key="1">
    <citation type="submission" date="2020-01" db="EMBL/GenBank/DDBJ databases">
        <title>Sphingomonas sp. strain CSW-10.</title>
        <authorList>
            <person name="Chen W.-M."/>
        </authorList>
    </citation>
    <scope>NUCLEOTIDE SEQUENCE [LARGE SCALE GENOMIC DNA]</scope>
    <source>
        <strain evidence="14">NST-5</strain>
    </source>
</reference>
<evidence type="ECO:0000256" key="10">
    <source>
        <dbReference type="SAM" id="SignalP"/>
    </source>
</evidence>
<evidence type="ECO:0000256" key="7">
    <source>
        <dbReference type="ARBA" id="ARBA00023237"/>
    </source>
</evidence>
<dbReference type="InterPro" id="IPR037066">
    <property type="entry name" value="Plug_dom_sf"/>
</dbReference>
<dbReference type="SUPFAM" id="SSF49464">
    <property type="entry name" value="Carboxypeptidase regulatory domain-like"/>
    <property type="match status" value="1"/>
</dbReference>
<accession>A0ABW9Z8S4</accession>
<feature type="chain" id="PRO_5046756836" evidence="10">
    <location>
        <begin position="23"/>
        <end position="1019"/>
    </location>
</feature>
<evidence type="ECO:0000259" key="11">
    <source>
        <dbReference type="Pfam" id="PF00593"/>
    </source>
</evidence>
<keyword evidence="7 8" id="KW-0998">Cell outer membrane</keyword>
<dbReference type="RefSeq" id="WP_166535577.1">
    <property type="nucleotide sequence ID" value="NZ_JAABLM010000001.1"/>
</dbReference>
<dbReference type="Gene3D" id="2.170.130.10">
    <property type="entry name" value="TonB-dependent receptor, plug domain"/>
    <property type="match status" value="1"/>
</dbReference>
<sequence length="1019" mass="111364">MKTRIKWSILLLMVLITQISFAQQRLVSGRVSDASGLPLPAVSVTIKGTTGGTQTDMDGNFQISASPADILVFEFVGMLTKELPATTTTMSVTLSENATDLETVVITALGIRRKPDEIITASQVVRSSELNQAKAPNAVIGLTGKVSGLQINTLGNGVNPETTIQLRGFRSLTGNNEALIVINGVISTAGALAELNPEIIESVNVLKGASGSALYGSLGSNGALIVTTKKGNKDAEKMTVSINSSYVMEEISLLPRLQNRYGQGYQGAQDFVENTSWGAELDGSLQPTGLDQILMPYSFIKDNYKGFFNTGNTALNSVAVSAGDQNGYVNLSIGNQMTNGTIPTETFKKNNFYFSAGKTAGKWSVDANMRYTTSNQNTAGGVQGSIYNSLYQVPVNVPVEAFSNGINESHWTYWELSPYWRLKNERIVSKGQTFEGVGELGYKFNKNISAIYRAGFRSTSFNGYQYFNGYTAPVIYWGSPVDEVSEYGVSNSNTRRIYADLIINFDYMLTDDISFKANVGNNVTNWESNVIAMTGQRLVVPGLYNIGNITGNVTNPADEKTQERAYAFFANLDFGYKDYLFLNLTARNEWTSVLAPGNNSYFYPSAGVSFIPTKAFDDFGGEFLTYAKISANIVKVGNKVIDPYDINDKFLTAATAGFPYESGNSFVQSLNITDANLQPEFNLSKEVNINLEFFNRRITLDGSYYYLNNTNQILGISPSTTSGANTATVNIGETTSTGIELDLGVTPFKSEDFTWDMKFGYSVPKTTVDRVMPTANSVTVGASYGTLGITAIEGERFPMLVGNGYQRDEQGNVVIDATTGDPLTATNVKLGRTTPDYILNFSTNFRYKNWTLSSVFDYRTGHVFWAGVKDQLVQNGTDIVTAENGRQPFIFPGSVIDDGNGGFVENTNITTSGGQDYYTGIYREIDENFIVDATAFKCREIALSYTFGQKMLQNTFISSLSVGLNARNVFMILPKENRNYGDPEFTTYRDTSVGRLPGINTGNEAPPTRTYGFNVNITF</sequence>
<evidence type="ECO:0000256" key="3">
    <source>
        <dbReference type="ARBA" id="ARBA00022452"/>
    </source>
</evidence>
<feature type="domain" description="TonB-dependent receptor plug" evidence="12">
    <location>
        <begin position="117"/>
        <end position="223"/>
    </location>
</feature>
<keyword evidence="14" id="KW-1185">Reference proteome</keyword>
<keyword evidence="5 9" id="KW-0798">TonB box</keyword>
<dbReference type="SUPFAM" id="SSF56935">
    <property type="entry name" value="Porins"/>
    <property type="match status" value="1"/>
</dbReference>
<dbReference type="InterPro" id="IPR023996">
    <property type="entry name" value="TonB-dep_OMP_SusC/RagA"/>
</dbReference>
<protein>
    <submittedName>
        <fullName evidence="13">SusC/RagA family TonB-linked outer membrane protein</fullName>
    </submittedName>
</protein>
<proteinExistence type="inferred from homology"/>
<dbReference type="PROSITE" id="PS52016">
    <property type="entry name" value="TONB_DEPENDENT_REC_3"/>
    <property type="match status" value="1"/>
</dbReference>
<evidence type="ECO:0000313" key="13">
    <source>
        <dbReference type="EMBL" id="NBL63747.1"/>
    </source>
</evidence>
<feature type="signal peptide" evidence="10">
    <location>
        <begin position="1"/>
        <end position="22"/>
    </location>
</feature>